<dbReference type="InterPro" id="IPR014748">
    <property type="entry name" value="Enoyl-CoA_hydra_C"/>
</dbReference>
<gene>
    <name evidence="1" type="ORF">CCMP2556_LOCUS19605</name>
</gene>
<accession>A0ABP0L7B9</accession>
<reference evidence="1 2" key="1">
    <citation type="submission" date="2024-02" db="EMBL/GenBank/DDBJ databases">
        <authorList>
            <person name="Chen Y."/>
            <person name="Shah S."/>
            <person name="Dougan E. K."/>
            <person name="Thang M."/>
            <person name="Chan C."/>
        </authorList>
    </citation>
    <scope>NUCLEOTIDE SEQUENCE [LARGE SCALE GENOMIC DNA]</scope>
</reference>
<dbReference type="Proteomes" id="UP001642484">
    <property type="component" value="Unassembled WGS sequence"/>
</dbReference>
<dbReference type="PANTHER" id="PTHR43149">
    <property type="entry name" value="ENOYL-COA HYDRATASE"/>
    <property type="match status" value="1"/>
</dbReference>
<name>A0ABP0L7B9_9DINO</name>
<dbReference type="EMBL" id="CAXAMN010011225">
    <property type="protein sequence ID" value="CAK9034701.1"/>
    <property type="molecule type" value="Genomic_DNA"/>
</dbReference>
<dbReference type="Gene3D" id="1.10.12.10">
    <property type="entry name" value="Lyase 2-enoyl-coa Hydratase, Chain A, domain 2"/>
    <property type="match status" value="1"/>
</dbReference>
<keyword evidence="2" id="KW-1185">Reference proteome</keyword>
<protein>
    <submittedName>
        <fullName evidence="1">Uncharacterized protein</fullName>
    </submittedName>
</protein>
<comment type="caution">
    <text evidence="1">The sequence shown here is derived from an EMBL/GenBank/DDBJ whole genome shotgun (WGS) entry which is preliminary data.</text>
</comment>
<sequence>MGLKPFVCKHTPFVHQGGHDGALALCQSIVSKSPIATLGIKEFLNYRRDNSVKDSLEYAITWNMSMLQGSDLAIATVSIVQKCLPEYENLPGTQPSKLSKLSFSTRP</sequence>
<organism evidence="1 2">
    <name type="scientific">Durusdinium trenchii</name>
    <dbReference type="NCBI Taxonomy" id="1381693"/>
    <lineage>
        <taxon>Eukaryota</taxon>
        <taxon>Sar</taxon>
        <taxon>Alveolata</taxon>
        <taxon>Dinophyceae</taxon>
        <taxon>Suessiales</taxon>
        <taxon>Symbiodiniaceae</taxon>
        <taxon>Durusdinium</taxon>
    </lineage>
</organism>
<dbReference type="SUPFAM" id="SSF52096">
    <property type="entry name" value="ClpP/crotonase"/>
    <property type="match status" value="1"/>
</dbReference>
<evidence type="ECO:0000313" key="2">
    <source>
        <dbReference type="Proteomes" id="UP001642484"/>
    </source>
</evidence>
<dbReference type="InterPro" id="IPR029045">
    <property type="entry name" value="ClpP/crotonase-like_dom_sf"/>
</dbReference>
<dbReference type="InterPro" id="IPR045002">
    <property type="entry name" value="Ech1-like"/>
</dbReference>
<evidence type="ECO:0000313" key="1">
    <source>
        <dbReference type="EMBL" id="CAK9034701.1"/>
    </source>
</evidence>
<proteinExistence type="predicted"/>